<evidence type="ECO:0000256" key="5">
    <source>
        <dbReference type="ARBA" id="ARBA00022989"/>
    </source>
</evidence>
<evidence type="ECO:0000256" key="1">
    <source>
        <dbReference type="ARBA" id="ARBA00004651"/>
    </source>
</evidence>
<evidence type="ECO:0000256" key="4">
    <source>
        <dbReference type="ARBA" id="ARBA00022692"/>
    </source>
</evidence>
<evidence type="ECO:0000313" key="9">
    <source>
        <dbReference type="EMBL" id="XBH21117.1"/>
    </source>
</evidence>
<accession>A0AAU7DUZ2</accession>
<dbReference type="InterPro" id="IPR035906">
    <property type="entry name" value="MetI-like_sf"/>
</dbReference>
<evidence type="ECO:0000256" key="6">
    <source>
        <dbReference type="ARBA" id="ARBA00023136"/>
    </source>
</evidence>
<dbReference type="AlphaFoldDB" id="A0AAU7DUZ2"/>
<dbReference type="GO" id="GO:0005886">
    <property type="term" value="C:plasma membrane"/>
    <property type="evidence" value="ECO:0007669"/>
    <property type="project" value="UniProtKB-SubCell"/>
</dbReference>
<keyword evidence="4 7" id="KW-0812">Transmembrane</keyword>
<dbReference type="CDD" id="cd06261">
    <property type="entry name" value="TM_PBP2"/>
    <property type="match status" value="1"/>
</dbReference>
<evidence type="ECO:0000256" key="3">
    <source>
        <dbReference type="ARBA" id="ARBA00022475"/>
    </source>
</evidence>
<dbReference type="Gene3D" id="1.10.3720.10">
    <property type="entry name" value="MetI-like"/>
    <property type="match status" value="1"/>
</dbReference>
<dbReference type="InterPro" id="IPR050809">
    <property type="entry name" value="UgpAE/MalFG_permease"/>
</dbReference>
<feature type="transmembrane region" description="Helical" evidence="7">
    <location>
        <begin position="237"/>
        <end position="260"/>
    </location>
</feature>
<sequence length="328" mass="36653">MPNLAGEKLNRPIPLQDLPVIQFDDHIDDLPVHKKRRTLAPYLLLVPALLALILALAYPLGRQIIMSFQEFGLAQQIGTEPPKWVGLQNYKTLVTDRAIWAIIIRSIIFCFVNAAATMIIGVGISVLMTKLNKSVRLFLSTCLLFAWAMPVIAAMTVWQWLFDTEHGVINWVLTNMGLDFKQHAWLVEPLSFYFVATIIIVWMSVPFVVFSVYAALTQVSDEVLEASALDGATGWQRFAYIIFPTIAPVIAVVAVLQIIWDLRVFTQIYYLQGAGGLASKTDLLGTYLYRLGISQANYGVASAVALFMLLLTLIITAWYVRSLLKESA</sequence>
<dbReference type="SUPFAM" id="SSF161098">
    <property type="entry name" value="MetI-like"/>
    <property type="match status" value="1"/>
</dbReference>
<feature type="domain" description="ABC transmembrane type-1" evidence="8">
    <location>
        <begin position="103"/>
        <end position="319"/>
    </location>
</feature>
<comment type="subcellular location">
    <subcellularLocation>
        <location evidence="1 7">Cell membrane</location>
        <topology evidence="1 7">Multi-pass membrane protein</topology>
    </subcellularLocation>
</comment>
<evidence type="ECO:0000259" key="8">
    <source>
        <dbReference type="PROSITE" id="PS50928"/>
    </source>
</evidence>
<gene>
    <name evidence="9" type="ORF">V5R04_12980</name>
</gene>
<evidence type="ECO:0000256" key="2">
    <source>
        <dbReference type="ARBA" id="ARBA00022448"/>
    </source>
</evidence>
<dbReference type="EMBL" id="CP146203">
    <property type="protein sequence ID" value="XBH21117.1"/>
    <property type="molecule type" value="Genomic_DNA"/>
</dbReference>
<protein>
    <submittedName>
        <fullName evidence="9">Sugar ABC transporter permease</fullName>
    </submittedName>
</protein>
<name>A0AAU7DUZ2_9MICO</name>
<proteinExistence type="inferred from homology"/>
<keyword evidence="3" id="KW-1003">Cell membrane</keyword>
<dbReference type="PROSITE" id="PS50928">
    <property type="entry name" value="ABC_TM1"/>
    <property type="match status" value="1"/>
</dbReference>
<keyword evidence="2 7" id="KW-0813">Transport</keyword>
<keyword evidence="5 7" id="KW-1133">Transmembrane helix</keyword>
<feature type="transmembrane region" description="Helical" evidence="7">
    <location>
        <begin position="190"/>
        <end position="216"/>
    </location>
</feature>
<dbReference type="Pfam" id="PF00528">
    <property type="entry name" value="BPD_transp_1"/>
    <property type="match status" value="1"/>
</dbReference>
<organism evidence="9">
    <name type="scientific">Jonesiaceae bacterium BS-20</name>
    <dbReference type="NCBI Taxonomy" id="3120821"/>
    <lineage>
        <taxon>Bacteria</taxon>
        <taxon>Bacillati</taxon>
        <taxon>Actinomycetota</taxon>
        <taxon>Actinomycetes</taxon>
        <taxon>Micrococcales</taxon>
        <taxon>Jonesiaceae</taxon>
    </lineage>
</organism>
<keyword evidence="6 7" id="KW-0472">Membrane</keyword>
<feature type="transmembrane region" description="Helical" evidence="7">
    <location>
        <begin position="39"/>
        <end position="58"/>
    </location>
</feature>
<feature type="transmembrane region" description="Helical" evidence="7">
    <location>
        <begin position="298"/>
        <end position="320"/>
    </location>
</feature>
<reference evidence="9" key="1">
    <citation type="submission" date="2024-02" db="EMBL/GenBank/DDBJ databases">
        <title>Tomenella chthoni gen. nov. sp. nov., a member of the family Jonesiaceae isolated from bat guano.</title>
        <authorList>
            <person name="Miller S.L."/>
            <person name="King J."/>
            <person name="Sankaranarayanan K."/>
            <person name="Lawson P.A."/>
        </authorList>
    </citation>
    <scope>NUCLEOTIDE SEQUENCE</scope>
    <source>
        <strain evidence="9">BS-20</strain>
    </source>
</reference>
<evidence type="ECO:0000256" key="7">
    <source>
        <dbReference type="RuleBase" id="RU363032"/>
    </source>
</evidence>
<dbReference type="GO" id="GO:0055085">
    <property type="term" value="P:transmembrane transport"/>
    <property type="evidence" value="ECO:0007669"/>
    <property type="project" value="InterPro"/>
</dbReference>
<comment type="similarity">
    <text evidence="7">Belongs to the binding-protein-dependent transport system permease family.</text>
</comment>
<feature type="transmembrane region" description="Helical" evidence="7">
    <location>
        <begin position="137"/>
        <end position="161"/>
    </location>
</feature>
<dbReference type="InterPro" id="IPR000515">
    <property type="entry name" value="MetI-like"/>
</dbReference>
<dbReference type="PANTHER" id="PTHR43227:SF8">
    <property type="entry name" value="DIACETYLCHITOBIOSE UPTAKE SYSTEM PERMEASE PROTEIN DASB"/>
    <property type="match status" value="1"/>
</dbReference>
<dbReference type="PANTHER" id="PTHR43227">
    <property type="entry name" value="BLL4140 PROTEIN"/>
    <property type="match status" value="1"/>
</dbReference>
<feature type="transmembrane region" description="Helical" evidence="7">
    <location>
        <begin position="98"/>
        <end position="125"/>
    </location>
</feature>